<comment type="caution">
    <text evidence="4">The sequence shown here is derived from an EMBL/GenBank/DDBJ whole genome shotgun (WGS) entry which is preliminary data.</text>
</comment>
<keyword evidence="2" id="KW-0812">Transmembrane</keyword>
<feature type="signal peptide" evidence="3">
    <location>
        <begin position="1"/>
        <end position="25"/>
    </location>
</feature>
<evidence type="ECO:0008006" key="6">
    <source>
        <dbReference type="Google" id="ProtNLM"/>
    </source>
</evidence>
<evidence type="ECO:0000313" key="5">
    <source>
        <dbReference type="Proteomes" id="UP000612282"/>
    </source>
</evidence>
<feature type="region of interest" description="Disordered" evidence="1">
    <location>
        <begin position="329"/>
        <end position="350"/>
    </location>
</feature>
<feature type="transmembrane region" description="Helical" evidence="2">
    <location>
        <begin position="296"/>
        <end position="315"/>
    </location>
</feature>
<proteinExistence type="predicted"/>
<evidence type="ECO:0000256" key="3">
    <source>
        <dbReference type="SAM" id="SignalP"/>
    </source>
</evidence>
<name>A0ABQ3XEP4_9ACTN</name>
<feature type="compositionally biased region" description="Basic and acidic residues" evidence="1">
    <location>
        <begin position="332"/>
        <end position="350"/>
    </location>
</feature>
<reference evidence="4 5" key="1">
    <citation type="submission" date="2021-01" db="EMBL/GenBank/DDBJ databases">
        <title>Whole genome shotgun sequence of Actinoplanes couchii NBRC 106145.</title>
        <authorList>
            <person name="Komaki H."/>
            <person name="Tamura T."/>
        </authorList>
    </citation>
    <scope>NUCLEOTIDE SEQUENCE [LARGE SCALE GENOMIC DNA]</scope>
    <source>
        <strain evidence="4 5">NBRC 106145</strain>
    </source>
</reference>
<evidence type="ECO:0000313" key="4">
    <source>
        <dbReference type="EMBL" id="GID56974.1"/>
    </source>
</evidence>
<dbReference type="EMBL" id="BOMG01000064">
    <property type="protein sequence ID" value="GID56974.1"/>
    <property type="molecule type" value="Genomic_DNA"/>
</dbReference>
<keyword evidence="2" id="KW-1133">Transmembrane helix</keyword>
<keyword evidence="5" id="KW-1185">Reference proteome</keyword>
<dbReference type="RefSeq" id="WP_203799057.1">
    <property type="nucleotide sequence ID" value="NZ_BAAAQE010000094.1"/>
</dbReference>
<evidence type="ECO:0000256" key="2">
    <source>
        <dbReference type="SAM" id="Phobius"/>
    </source>
</evidence>
<feature type="chain" id="PRO_5045473375" description="DUF916 domain-containing protein" evidence="3">
    <location>
        <begin position="26"/>
        <end position="350"/>
    </location>
</feature>
<keyword evidence="3" id="KW-0732">Signal</keyword>
<protein>
    <recommendedName>
        <fullName evidence="6">DUF916 domain-containing protein</fullName>
    </recommendedName>
</protein>
<sequence>MRTRIATAAVAVLATLSFLPLPAHAAAESLTWSVAPSGPEGPNGRAALDYKLDPGATVSDHVAVTNHSTQPLTLRLYPNDAFTTAGGGFDLRAGNAAATDAGAWITLGQERLTLPASSRVIVPFTVTVPANATPGDHAAGVVASLVAAGTDAAGNQVSVDHRVGTRVYLRVAGPLNPSLAVTEVRVEAATSWNPLRLPRVTADLTIANPGNVRLTGALSARVTGPFGLGARDSAPVAVPEILPGGSLRTSIVLDTVPPLFHESLTIEIRPATADGREISPLPVRAVTRHSLWLVPWPQLAILALLAALAVAWLLARRRRARRMTAALAAAEQRGRDQAASRTESRSEPHA</sequence>
<keyword evidence="2" id="KW-0472">Membrane</keyword>
<gene>
    <name evidence="4" type="ORF">Aco03nite_053780</name>
</gene>
<evidence type="ECO:0000256" key="1">
    <source>
        <dbReference type="SAM" id="MobiDB-lite"/>
    </source>
</evidence>
<accession>A0ABQ3XEP4</accession>
<dbReference type="Proteomes" id="UP000612282">
    <property type="component" value="Unassembled WGS sequence"/>
</dbReference>
<organism evidence="4 5">
    <name type="scientific">Actinoplanes couchii</name>
    <dbReference type="NCBI Taxonomy" id="403638"/>
    <lineage>
        <taxon>Bacteria</taxon>
        <taxon>Bacillati</taxon>
        <taxon>Actinomycetota</taxon>
        <taxon>Actinomycetes</taxon>
        <taxon>Micromonosporales</taxon>
        <taxon>Micromonosporaceae</taxon>
        <taxon>Actinoplanes</taxon>
    </lineage>
</organism>